<name>A0A2P2N0Q5_RHIMU</name>
<organism evidence="1">
    <name type="scientific">Rhizophora mucronata</name>
    <name type="common">Asiatic mangrove</name>
    <dbReference type="NCBI Taxonomy" id="61149"/>
    <lineage>
        <taxon>Eukaryota</taxon>
        <taxon>Viridiplantae</taxon>
        <taxon>Streptophyta</taxon>
        <taxon>Embryophyta</taxon>
        <taxon>Tracheophyta</taxon>
        <taxon>Spermatophyta</taxon>
        <taxon>Magnoliopsida</taxon>
        <taxon>eudicotyledons</taxon>
        <taxon>Gunneridae</taxon>
        <taxon>Pentapetalae</taxon>
        <taxon>rosids</taxon>
        <taxon>fabids</taxon>
        <taxon>Malpighiales</taxon>
        <taxon>Rhizophoraceae</taxon>
        <taxon>Rhizophora</taxon>
    </lineage>
</organism>
<dbReference type="EMBL" id="GGEC01055583">
    <property type="protein sequence ID" value="MBX36067.1"/>
    <property type="molecule type" value="Transcribed_RNA"/>
</dbReference>
<evidence type="ECO:0000313" key="1">
    <source>
        <dbReference type="EMBL" id="MBX36067.1"/>
    </source>
</evidence>
<reference evidence="1" key="1">
    <citation type="submission" date="2018-02" db="EMBL/GenBank/DDBJ databases">
        <title>Rhizophora mucronata_Transcriptome.</title>
        <authorList>
            <person name="Meera S.P."/>
            <person name="Sreeshan A."/>
            <person name="Augustine A."/>
        </authorList>
    </citation>
    <scope>NUCLEOTIDE SEQUENCE</scope>
    <source>
        <tissue evidence="1">Leaf</tissue>
    </source>
</reference>
<sequence>MDTSKSTHVVLDIQVVPDTLQQLLDTICQTLVISVSNSYQTYKN</sequence>
<accession>A0A2P2N0Q5</accession>
<protein>
    <submittedName>
        <fullName evidence="1">Uncharacterized protein</fullName>
    </submittedName>
</protein>
<proteinExistence type="predicted"/>
<dbReference type="AlphaFoldDB" id="A0A2P2N0Q5"/>